<reference evidence="4" key="1">
    <citation type="journal article" date="2021" name="PeerJ">
        <title>Extensive microbial diversity within the chicken gut microbiome revealed by metagenomics and culture.</title>
        <authorList>
            <person name="Gilroy R."/>
            <person name="Ravi A."/>
            <person name="Getino M."/>
            <person name="Pursley I."/>
            <person name="Horton D.L."/>
            <person name="Alikhan N.F."/>
            <person name="Baker D."/>
            <person name="Gharbi K."/>
            <person name="Hall N."/>
            <person name="Watson M."/>
            <person name="Adriaenssens E.M."/>
            <person name="Foster-Nyarko E."/>
            <person name="Jarju S."/>
            <person name="Secka A."/>
            <person name="Antonio M."/>
            <person name="Oren A."/>
            <person name="Chaudhuri R.R."/>
            <person name="La Ragione R."/>
            <person name="Hildebrand F."/>
            <person name="Pallen M.J."/>
        </authorList>
    </citation>
    <scope>NUCLEOTIDE SEQUENCE</scope>
    <source>
        <strain evidence="4">ChiGjej4B4-7305</strain>
    </source>
</reference>
<keyword evidence="2" id="KW-0812">Transmembrane</keyword>
<evidence type="ECO:0000256" key="2">
    <source>
        <dbReference type="SAM" id="Phobius"/>
    </source>
</evidence>
<feature type="compositionally biased region" description="Polar residues" evidence="1">
    <location>
        <begin position="192"/>
        <end position="207"/>
    </location>
</feature>
<evidence type="ECO:0000313" key="5">
    <source>
        <dbReference type="Proteomes" id="UP000824037"/>
    </source>
</evidence>
<keyword evidence="2" id="KW-1133">Transmembrane helix</keyword>
<feature type="transmembrane region" description="Helical" evidence="2">
    <location>
        <begin position="24"/>
        <end position="47"/>
    </location>
</feature>
<dbReference type="InterPro" id="IPR027381">
    <property type="entry name" value="LytR/CpsA/Psr_C"/>
</dbReference>
<sequence>MSTQQSRARARAARRRHLQQRQTVIFGTLIAVMLVSGLAAGAIWVGILPSPVSVAINSPEPTDPGASTPCPPEDATFVPLSDISANVLNGTDRRGLASTTSAALAEHGIAIGNEANAESQFTGEAQITAGPQGLPAAFTAAELFNAATIEVDSRSGETIDIVIGTEFEALRASDEIAIDPEAPIPAAAECTPLSTATPTESGDSAEG</sequence>
<dbReference type="Pfam" id="PF13399">
    <property type="entry name" value="LytR_C"/>
    <property type="match status" value="1"/>
</dbReference>
<evidence type="ECO:0000313" key="4">
    <source>
        <dbReference type="EMBL" id="HIZ34257.1"/>
    </source>
</evidence>
<proteinExistence type="predicted"/>
<dbReference type="Gene3D" id="3.30.70.2390">
    <property type="match status" value="1"/>
</dbReference>
<organism evidence="4 5">
    <name type="scientific">Candidatus Ruania gallistercoris</name>
    <dbReference type="NCBI Taxonomy" id="2838746"/>
    <lineage>
        <taxon>Bacteria</taxon>
        <taxon>Bacillati</taxon>
        <taxon>Actinomycetota</taxon>
        <taxon>Actinomycetes</taxon>
        <taxon>Micrococcales</taxon>
        <taxon>Ruaniaceae</taxon>
        <taxon>Ruania</taxon>
    </lineage>
</organism>
<dbReference type="AlphaFoldDB" id="A0A9D2EBC7"/>
<evidence type="ECO:0000259" key="3">
    <source>
        <dbReference type="Pfam" id="PF13399"/>
    </source>
</evidence>
<name>A0A9D2EBC7_9MICO</name>
<accession>A0A9D2EBC7</accession>
<reference evidence="4" key="2">
    <citation type="submission" date="2021-04" db="EMBL/GenBank/DDBJ databases">
        <authorList>
            <person name="Gilroy R."/>
        </authorList>
    </citation>
    <scope>NUCLEOTIDE SEQUENCE</scope>
    <source>
        <strain evidence="4">ChiGjej4B4-7305</strain>
    </source>
</reference>
<evidence type="ECO:0000256" key="1">
    <source>
        <dbReference type="SAM" id="MobiDB-lite"/>
    </source>
</evidence>
<gene>
    <name evidence="4" type="ORF">H9815_00645</name>
</gene>
<dbReference type="EMBL" id="DXBY01000015">
    <property type="protein sequence ID" value="HIZ34257.1"/>
    <property type="molecule type" value="Genomic_DNA"/>
</dbReference>
<comment type="caution">
    <text evidence="4">The sequence shown here is derived from an EMBL/GenBank/DDBJ whole genome shotgun (WGS) entry which is preliminary data.</text>
</comment>
<feature type="domain" description="LytR/CpsA/Psr regulator C-terminal" evidence="3">
    <location>
        <begin position="83"/>
        <end position="167"/>
    </location>
</feature>
<dbReference type="Proteomes" id="UP000824037">
    <property type="component" value="Unassembled WGS sequence"/>
</dbReference>
<feature type="region of interest" description="Disordered" evidence="1">
    <location>
        <begin position="185"/>
        <end position="207"/>
    </location>
</feature>
<keyword evidence="2" id="KW-0472">Membrane</keyword>
<protein>
    <submittedName>
        <fullName evidence="4">LytR C-terminal domain-containing protein</fullName>
    </submittedName>
</protein>